<dbReference type="CDD" id="cd24049">
    <property type="entry name" value="ASKHA_NBD_PilM"/>
    <property type="match status" value="1"/>
</dbReference>
<feature type="region of interest" description="Disordered" evidence="1">
    <location>
        <begin position="712"/>
        <end position="763"/>
    </location>
</feature>
<feature type="compositionally biased region" description="Gly residues" evidence="1">
    <location>
        <begin position="745"/>
        <end position="758"/>
    </location>
</feature>
<dbReference type="EMBL" id="JAXBLV010000191">
    <property type="protein sequence ID" value="MDY3561314.1"/>
    <property type="molecule type" value="Genomic_DNA"/>
</dbReference>
<reference evidence="3" key="1">
    <citation type="journal article" date="2023" name="Mar. Drugs">
        <title>Gemmata algarum, a Novel Planctomycete Isolated from an Algal Mat, Displays Antimicrobial Activity.</title>
        <authorList>
            <person name="Kumar G."/>
            <person name="Kallscheuer N."/>
            <person name="Kashif M."/>
            <person name="Ahamad S."/>
            <person name="Jagadeeshwari U."/>
            <person name="Pannikurungottu S."/>
            <person name="Haufschild T."/>
            <person name="Kabuu M."/>
            <person name="Sasikala C."/>
            <person name="Jogler C."/>
            <person name="Ramana C."/>
        </authorList>
    </citation>
    <scope>NUCLEOTIDE SEQUENCE [LARGE SCALE GENOMIC DNA]</scope>
    <source>
        <strain evidence="3">JC673</strain>
    </source>
</reference>
<evidence type="ECO:0000256" key="1">
    <source>
        <dbReference type="SAM" id="MobiDB-lite"/>
    </source>
</evidence>
<evidence type="ECO:0000313" key="2">
    <source>
        <dbReference type="EMBL" id="MDY3561314.1"/>
    </source>
</evidence>
<feature type="compositionally biased region" description="Gly residues" evidence="1">
    <location>
        <begin position="712"/>
        <end position="732"/>
    </location>
</feature>
<proteinExistence type="predicted"/>
<accession>A0ABU5F613</accession>
<name>A0ABU5F613_9BACT</name>
<dbReference type="RefSeq" id="WP_320687749.1">
    <property type="nucleotide sequence ID" value="NZ_JAXBLV010000191.1"/>
</dbReference>
<dbReference type="InterPro" id="IPR043129">
    <property type="entry name" value="ATPase_NBD"/>
</dbReference>
<dbReference type="PANTHER" id="PTHR32432">
    <property type="entry name" value="CELL DIVISION PROTEIN FTSA-RELATED"/>
    <property type="match status" value="1"/>
</dbReference>
<dbReference type="Gene3D" id="3.30.420.40">
    <property type="match status" value="2"/>
</dbReference>
<protein>
    <submittedName>
        <fullName evidence="2">Type IV pilus assembly protein PilM</fullName>
    </submittedName>
</protein>
<comment type="caution">
    <text evidence="2">The sequence shown here is derived from an EMBL/GenBank/DDBJ whole genome shotgun (WGS) entry which is preliminary data.</text>
</comment>
<dbReference type="InterPro" id="IPR050696">
    <property type="entry name" value="FtsA/MreB"/>
</dbReference>
<dbReference type="Gene3D" id="3.30.1490.300">
    <property type="match status" value="1"/>
</dbReference>
<dbReference type="Pfam" id="PF11104">
    <property type="entry name" value="PilM_2"/>
    <property type="match status" value="1"/>
</dbReference>
<organism evidence="2 3">
    <name type="scientific">Gemmata algarum</name>
    <dbReference type="NCBI Taxonomy" id="2975278"/>
    <lineage>
        <taxon>Bacteria</taxon>
        <taxon>Pseudomonadati</taxon>
        <taxon>Planctomycetota</taxon>
        <taxon>Planctomycetia</taxon>
        <taxon>Gemmatales</taxon>
        <taxon>Gemmataceae</taxon>
        <taxon>Gemmata</taxon>
    </lineage>
</organism>
<keyword evidence="3" id="KW-1185">Reference proteome</keyword>
<sequence>MAVAKGYWGIDIGQCALKALRLELIDGKPTATAFDYVEHSKILSQPDADVDLLIREALEKFLSRNSVKTDEVAVGIAGQSGLARFVKLPPVEEKKIAEIVKFEAKQQIPFPLDEVEWDFQKIGGGEAVDGFALETEIGLFAMKRDVISRYMGYFSGSKIEVHLIQMSPLALVNFATYELLKPKGDPAAAEEDDTPRGKSRCTVVMDVGTDASNLIITDGGKIIWQRPIPLGGNNFTRALTKELKLTFAKAEHLKRNAAKSPDMASILKAIKPVLTDFVGEVQRSLGYFTNTHRNAHVAHMVGLGSAFKLPGLQKYLADKLSLEVKKPARFEKLAGDAVLNDPLFQENLLTFPIAYGLALQGLGQARLTTNLLPQSIRMDRVIRSKKPYAAAAAATLLLGLGGMAAGFSGPHAALTDKNVDKGIQMTKDAGSKYSAQESTYNTKLAEKNKKQDETKLIIAGQEERLNWPRFTEVFTASLPRPGLAKDGGNLTEVGGTVNDSPDLPPIDQTKLWNGATGQRAYDWFVQRMSEGVPIERAIEDSRSKYPEALAFLNIETVHTRWVTNASAFLAAADDQVQFRFGNPIADWMKNDEREKDAEKGRWKPKAAEGGAWVIEVRGYTDHTGGRRFVEQSLLRNLQRLDEFAKKDKQGREKVGEFIVGVPDPVKGKTSHAFVYGVWPVYNPQPGQFINIARGSYLDGLLGGAGAGGFGGPGGPGGFGSPGGGDGEMGRGSLGPPPPSSMGPGAMPGGMGSGSGADGGTAAPAALAPAWSGLGHSGGAAGAPAGDAKRPPGQDVKTRFEFVVMMLWREPTPSTPAAAAAATTP</sequence>
<gene>
    <name evidence="2" type="primary">pilM</name>
    <name evidence="2" type="ORF">R5W23_002591</name>
</gene>
<dbReference type="SUPFAM" id="SSF53067">
    <property type="entry name" value="Actin-like ATPase domain"/>
    <property type="match status" value="2"/>
</dbReference>
<dbReference type="NCBIfam" id="TIGR01175">
    <property type="entry name" value="pilM"/>
    <property type="match status" value="1"/>
</dbReference>
<dbReference type="InterPro" id="IPR005883">
    <property type="entry name" value="PilM"/>
</dbReference>
<evidence type="ECO:0000313" key="3">
    <source>
        <dbReference type="Proteomes" id="UP001272242"/>
    </source>
</evidence>
<dbReference type="Proteomes" id="UP001272242">
    <property type="component" value="Unassembled WGS sequence"/>
</dbReference>
<dbReference type="PANTHER" id="PTHR32432:SF3">
    <property type="entry name" value="ETHANOLAMINE UTILIZATION PROTEIN EUTJ"/>
    <property type="match status" value="1"/>
</dbReference>